<dbReference type="GO" id="GO:0000272">
    <property type="term" value="P:polysaccharide catabolic process"/>
    <property type="evidence" value="ECO:0007669"/>
    <property type="project" value="UniProtKB-KW"/>
</dbReference>
<dbReference type="InterPro" id="IPR004843">
    <property type="entry name" value="Calcineurin-like_PHP"/>
</dbReference>
<dbReference type="AlphaFoldDB" id="A0A4R7TDT5"/>
<dbReference type="SUPFAM" id="SSF49265">
    <property type="entry name" value="Fibronectin type III"/>
    <property type="match status" value="1"/>
</dbReference>
<feature type="signal peptide" evidence="6">
    <location>
        <begin position="1"/>
        <end position="32"/>
    </location>
</feature>
<feature type="chain" id="PRO_5020510814" evidence="6">
    <location>
        <begin position="33"/>
        <end position="533"/>
    </location>
</feature>
<gene>
    <name evidence="9" type="ORF">EV138_3896</name>
</gene>
<evidence type="ECO:0000256" key="2">
    <source>
        <dbReference type="ARBA" id="ARBA00022801"/>
    </source>
</evidence>
<dbReference type="Gene3D" id="2.60.120.260">
    <property type="entry name" value="Galactose-binding domain-like"/>
    <property type="match status" value="1"/>
</dbReference>
<dbReference type="Gene3D" id="2.60.40.10">
    <property type="entry name" value="Immunoglobulins"/>
    <property type="match status" value="1"/>
</dbReference>
<evidence type="ECO:0000256" key="4">
    <source>
        <dbReference type="ARBA" id="ARBA00023295"/>
    </source>
</evidence>
<keyword evidence="1 6" id="KW-0732">Signal</keyword>
<dbReference type="InterPro" id="IPR029052">
    <property type="entry name" value="Metallo-depent_PP-like"/>
</dbReference>
<dbReference type="PANTHER" id="PTHR45867:SF3">
    <property type="entry name" value="ACID PHOSPHATASE TYPE 7"/>
    <property type="match status" value="1"/>
</dbReference>
<dbReference type="FunFam" id="2.60.40.10:FF:001114">
    <property type="entry name" value="Chitinase A1"/>
    <property type="match status" value="1"/>
</dbReference>
<keyword evidence="5" id="KW-0624">Polysaccharide degradation</keyword>
<evidence type="ECO:0000259" key="7">
    <source>
        <dbReference type="PROSITE" id="PS50022"/>
    </source>
</evidence>
<dbReference type="SUPFAM" id="SSF56300">
    <property type="entry name" value="Metallo-dependent phosphatases"/>
    <property type="match status" value="1"/>
</dbReference>
<comment type="caution">
    <text evidence="9">The sequence shown here is derived from an EMBL/GenBank/DDBJ whole genome shotgun (WGS) entry which is preliminary data.</text>
</comment>
<keyword evidence="3" id="KW-0119">Carbohydrate metabolism</keyword>
<accession>A0A4R7TDT5</accession>
<dbReference type="InterPro" id="IPR003961">
    <property type="entry name" value="FN3_dom"/>
</dbReference>
<dbReference type="PROSITE" id="PS50022">
    <property type="entry name" value="FA58C_3"/>
    <property type="match status" value="1"/>
</dbReference>
<protein>
    <submittedName>
        <fullName evidence="9">3',5'-cyclic AMP phosphodiesterase CpdA</fullName>
    </submittedName>
</protein>
<reference evidence="9 10" key="1">
    <citation type="submission" date="2019-03" db="EMBL/GenBank/DDBJ databases">
        <title>Genomic Encyclopedia of Type Strains, Phase III (KMG-III): the genomes of soil and plant-associated and newly described type strains.</title>
        <authorList>
            <person name="Whitman W."/>
        </authorList>
    </citation>
    <scope>NUCLEOTIDE SEQUENCE [LARGE SCALE GENOMIC DNA]</scope>
    <source>
        <strain evidence="9 10">VKM Ac-2575</strain>
    </source>
</reference>
<dbReference type="InterPro" id="IPR036116">
    <property type="entry name" value="FN3_sf"/>
</dbReference>
<feature type="domain" description="F5/8 type C" evidence="7">
    <location>
        <begin position="18"/>
        <end position="163"/>
    </location>
</feature>
<dbReference type="Gene3D" id="3.60.21.10">
    <property type="match status" value="1"/>
</dbReference>
<dbReference type="SMART" id="SM00060">
    <property type="entry name" value="FN3"/>
    <property type="match status" value="1"/>
</dbReference>
<dbReference type="Pfam" id="PF00754">
    <property type="entry name" value="F5_F8_type_C"/>
    <property type="match status" value="1"/>
</dbReference>
<evidence type="ECO:0000256" key="3">
    <source>
        <dbReference type="ARBA" id="ARBA00023277"/>
    </source>
</evidence>
<dbReference type="Pfam" id="PF00149">
    <property type="entry name" value="Metallophos"/>
    <property type="match status" value="1"/>
</dbReference>
<evidence type="ECO:0000313" key="9">
    <source>
        <dbReference type="EMBL" id="TDU90311.1"/>
    </source>
</evidence>
<keyword evidence="2" id="KW-0378">Hydrolase</keyword>
<dbReference type="SMART" id="SM00231">
    <property type="entry name" value="FA58C"/>
    <property type="match status" value="1"/>
</dbReference>
<dbReference type="EMBL" id="SOCE01000001">
    <property type="protein sequence ID" value="TDU90311.1"/>
    <property type="molecule type" value="Genomic_DNA"/>
</dbReference>
<dbReference type="Pfam" id="PF00041">
    <property type="entry name" value="fn3"/>
    <property type="match status" value="1"/>
</dbReference>
<dbReference type="SUPFAM" id="SSF49785">
    <property type="entry name" value="Galactose-binding domain-like"/>
    <property type="match status" value="1"/>
</dbReference>
<dbReference type="GO" id="GO:0016798">
    <property type="term" value="F:hydrolase activity, acting on glycosyl bonds"/>
    <property type="evidence" value="ECO:0007669"/>
    <property type="project" value="UniProtKB-KW"/>
</dbReference>
<keyword evidence="10" id="KW-1185">Reference proteome</keyword>
<evidence type="ECO:0000256" key="1">
    <source>
        <dbReference type="ARBA" id="ARBA00022729"/>
    </source>
</evidence>
<name>A0A4R7TDT5_9ACTN</name>
<evidence type="ECO:0000259" key="8">
    <source>
        <dbReference type="PROSITE" id="PS50853"/>
    </source>
</evidence>
<dbReference type="InterPro" id="IPR008979">
    <property type="entry name" value="Galactose-bd-like_sf"/>
</dbReference>
<dbReference type="InterPro" id="IPR000421">
    <property type="entry name" value="FA58C"/>
</dbReference>
<feature type="domain" description="Fibronectin type-III" evidence="8">
    <location>
        <begin position="175"/>
        <end position="260"/>
    </location>
</feature>
<evidence type="ECO:0000256" key="6">
    <source>
        <dbReference type="SAM" id="SignalP"/>
    </source>
</evidence>
<evidence type="ECO:0000313" key="10">
    <source>
        <dbReference type="Proteomes" id="UP000295151"/>
    </source>
</evidence>
<organism evidence="9 10">
    <name type="scientific">Kribbella voronezhensis</name>
    <dbReference type="NCBI Taxonomy" id="2512212"/>
    <lineage>
        <taxon>Bacteria</taxon>
        <taxon>Bacillati</taxon>
        <taxon>Actinomycetota</taxon>
        <taxon>Actinomycetes</taxon>
        <taxon>Propionibacteriales</taxon>
        <taxon>Kribbellaceae</taxon>
        <taxon>Kribbella</taxon>
    </lineage>
</organism>
<dbReference type="Proteomes" id="UP000295151">
    <property type="component" value="Unassembled WGS sequence"/>
</dbReference>
<proteinExistence type="predicted"/>
<keyword evidence="4" id="KW-0326">Glycosidase</keyword>
<dbReference type="PROSITE" id="PS50853">
    <property type="entry name" value="FN3"/>
    <property type="match status" value="1"/>
</dbReference>
<dbReference type="PANTHER" id="PTHR45867">
    <property type="entry name" value="PURPLE ACID PHOSPHATASE"/>
    <property type="match status" value="1"/>
</dbReference>
<sequence length="533" mass="56633">MSRSRVSVKVLPPFLVAALVAGVGLSASAQTAADSLLSQRKPVLTSSVETSSYGGSLAVDGSLSTRWASAEGVDPQWIRVDLGQAATVHRVKLTWEVAYGKDYRVEVSDDGTTFTTIKDVVGGNGATDDLTGLTGHGRYVRVVGTKRGTSYGYSLWELEVYGSTDSTGDTQAPTVPTGLAATGVTATTATLNWTPSTDNVGVSSYDVLRNGAVIANVAQPPYNDTGLSASTAYSYTVKARDLAGNVSAASAALAVQTPAGGGGQFVIAAAGDIAEQCTASSSSCAHPKTAALVQAMNPANVITMGDNQYDDAHLSDFQNYYDKTWGKFKAITKPIPGNHETYDDTPFDGYHKYFGSIATPQGKNYYSWDRGNWHFIALDSNDFVTHDNLAEPAQLTWLKQDLASNTKGCIAAYYHHPRFSSGDHGDNPDSALLWQTLVGAKVDLVLNGHDHHYERFYPQNVDGQKDPNGPVQIIGGTGGASFYPVHAAHAATAKLIHDKNGVLKLSMTDNTFTEQLIGVDNTVLDSSPTYTCH</sequence>
<dbReference type="InterPro" id="IPR013783">
    <property type="entry name" value="Ig-like_fold"/>
</dbReference>
<dbReference type="OrthoDB" id="9804511at2"/>
<evidence type="ECO:0000256" key="5">
    <source>
        <dbReference type="ARBA" id="ARBA00023326"/>
    </source>
</evidence>